<accession>A0A803Q847</accession>
<dbReference type="Gramene" id="evm.model.08.1262">
    <property type="protein sequence ID" value="cds.evm.model.08.1262"/>
    <property type="gene ID" value="evm.TU.08.1262"/>
</dbReference>
<evidence type="ECO:0000313" key="3">
    <source>
        <dbReference type="Proteomes" id="UP000596661"/>
    </source>
</evidence>
<evidence type="ECO:0000313" key="2">
    <source>
        <dbReference type="EnsemblPlants" id="cds.evm.model.08.1262"/>
    </source>
</evidence>
<reference evidence="2" key="2">
    <citation type="submission" date="2021-03" db="UniProtKB">
        <authorList>
            <consortium name="EnsemblPlants"/>
        </authorList>
    </citation>
    <scope>IDENTIFICATION</scope>
</reference>
<dbReference type="Proteomes" id="UP000596661">
    <property type="component" value="Chromosome 8"/>
</dbReference>
<dbReference type="EnsemblPlants" id="evm.model.08.1262">
    <property type="protein sequence ID" value="cds.evm.model.08.1262"/>
    <property type="gene ID" value="evm.TU.08.1262"/>
</dbReference>
<reference evidence="2" key="1">
    <citation type="submission" date="2018-11" db="EMBL/GenBank/DDBJ databases">
        <authorList>
            <person name="Grassa J C."/>
        </authorList>
    </citation>
    <scope>NUCLEOTIDE SEQUENCE [LARGE SCALE GENOMIC DNA]</scope>
</reference>
<evidence type="ECO:0000256" key="1">
    <source>
        <dbReference type="SAM" id="MobiDB-lite"/>
    </source>
</evidence>
<feature type="region of interest" description="Disordered" evidence="1">
    <location>
        <begin position="31"/>
        <end position="52"/>
    </location>
</feature>
<proteinExistence type="predicted"/>
<name>A0A803Q847_CANSA</name>
<sequence>MVFTRKTVTKNTPQGSLDVVIEDVNPLSLEHAQSSDDKGNAKVGNPQNPTTLVPPQKSVNLARRPTLAQKVIDASGLGRHSALKAGSLFWGEMQRRRAETLSEFISRAQGFINLEYAYQTEYTLAICGPSASMQAPTQTHFLCMEQHKIDVVSFLDSQSVK</sequence>
<keyword evidence="3" id="KW-1185">Reference proteome</keyword>
<organism evidence="2 3">
    <name type="scientific">Cannabis sativa</name>
    <name type="common">Hemp</name>
    <name type="synonym">Marijuana</name>
    <dbReference type="NCBI Taxonomy" id="3483"/>
    <lineage>
        <taxon>Eukaryota</taxon>
        <taxon>Viridiplantae</taxon>
        <taxon>Streptophyta</taxon>
        <taxon>Embryophyta</taxon>
        <taxon>Tracheophyta</taxon>
        <taxon>Spermatophyta</taxon>
        <taxon>Magnoliopsida</taxon>
        <taxon>eudicotyledons</taxon>
        <taxon>Gunneridae</taxon>
        <taxon>Pentapetalae</taxon>
        <taxon>rosids</taxon>
        <taxon>fabids</taxon>
        <taxon>Rosales</taxon>
        <taxon>Cannabaceae</taxon>
        <taxon>Cannabis</taxon>
    </lineage>
</organism>
<dbReference type="AlphaFoldDB" id="A0A803Q847"/>
<protein>
    <submittedName>
        <fullName evidence="2">Uncharacterized protein</fullName>
    </submittedName>
</protein>
<dbReference type="EMBL" id="UZAU01000706">
    <property type="status" value="NOT_ANNOTATED_CDS"/>
    <property type="molecule type" value="Genomic_DNA"/>
</dbReference>